<accession>A0ABS5RN56</accession>
<evidence type="ECO:0000256" key="9">
    <source>
        <dbReference type="ARBA" id="ARBA00023136"/>
    </source>
</evidence>
<evidence type="ECO:0000313" key="16">
    <source>
        <dbReference type="Proteomes" id="UP001519535"/>
    </source>
</evidence>
<dbReference type="PROSITE" id="PS00137">
    <property type="entry name" value="SUBTILASE_HIS"/>
    <property type="match status" value="1"/>
</dbReference>
<keyword evidence="3" id="KW-1003">Cell membrane</keyword>
<dbReference type="InterPro" id="IPR050131">
    <property type="entry name" value="Peptidase_S8_subtilisin-like"/>
</dbReference>
<dbReference type="GO" id="GO:0006508">
    <property type="term" value="P:proteolysis"/>
    <property type="evidence" value="ECO:0007669"/>
    <property type="project" value="UniProtKB-KW"/>
</dbReference>
<evidence type="ECO:0000256" key="10">
    <source>
        <dbReference type="PROSITE-ProRule" id="PRU01240"/>
    </source>
</evidence>
<dbReference type="InterPro" id="IPR022398">
    <property type="entry name" value="Peptidase_S8_His-AS"/>
</dbReference>
<dbReference type="EMBL" id="JAHCLR010000051">
    <property type="protein sequence ID" value="MBS9535646.1"/>
    <property type="molecule type" value="Genomic_DNA"/>
</dbReference>
<evidence type="ECO:0000256" key="3">
    <source>
        <dbReference type="ARBA" id="ARBA00022475"/>
    </source>
</evidence>
<dbReference type="InterPro" id="IPR023834">
    <property type="entry name" value="T7SS_pept_S8A_mycosin"/>
</dbReference>
<dbReference type="PROSITE" id="PS00138">
    <property type="entry name" value="SUBTILASE_SER"/>
    <property type="match status" value="1"/>
</dbReference>
<dbReference type="Gene3D" id="3.40.50.200">
    <property type="entry name" value="Peptidase S8/S53 domain"/>
    <property type="match status" value="1"/>
</dbReference>
<dbReference type="InterPro" id="IPR023828">
    <property type="entry name" value="Peptidase_S8_Ser-AS"/>
</dbReference>
<comment type="caution">
    <text evidence="15">The sequence shown here is derived from an EMBL/GenBank/DDBJ whole genome shotgun (WGS) entry which is preliminary data.</text>
</comment>
<keyword evidence="5" id="KW-0812">Transmembrane</keyword>
<name>A0ABS5RN56_9MYCO</name>
<dbReference type="RefSeq" id="WP_214094499.1">
    <property type="nucleotide sequence ID" value="NZ_JAHCLR010000051.1"/>
</dbReference>
<reference evidence="15 16" key="1">
    <citation type="submission" date="2021-05" db="EMBL/GenBank/DDBJ databases">
        <title>Mycobacterium acidophilum sp. nov., an extremely acid-tolerant member of the genus Mycobacterium.</title>
        <authorList>
            <person name="Xia J."/>
        </authorList>
    </citation>
    <scope>NUCLEOTIDE SEQUENCE [LARGE SCALE GENOMIC DNA]</scope>
    <source>
        <strain evidence="15 16">M1</strain>
    </source>
</reference>
<feature type="active site" description="Charge relay system" evidence="10">
    <location>
        <position position="317"/>
    </location>
</feature>
<dbReference type="PROSITE" id="PS51892">
    <property type="entry name" value="SUBTILASE"/>
    <property type="match status" value="1"/>
</dbReference>
<dbReference type="Proteomes" id="UP001519535">
    <property type="component" value="Unassembled WGS sequence"/>
</dbReference>
<feature type="domain" description="Peptidase S8/S53" evidence="14">
    <location>
        <begin position="88"/>
        <end position="364"/>
    </location>
</feature>
<dbReference type="InterPro" id="IPR000209">
    <property type="entry name" value="Peptidase_S8/S53_dom"/>
</dbReference>
<comment type="subcellular location">
    <subcellularLocation>
        <location evidence="1">Cell membrane</location>
        <topology evidence="1">Single-pass membrane protein</topology>
    </subcellularLocation>
</comment>
<protein>
    <submittedName>
        <fullName evidence="15">Type VII secretion-associated serine protease mycosin</fullName>
    </submittedName>
</protein>
<keyword evidence="16" id="KW-1185">Reference proteome</keyword>
<feature type="signal peptide" evidence="13">
    <location>
        <begin position="1"/>
        <end position="30"/>
    </location>
</feature>
<dbReference type="PANTHER" id="PTHR43806">
    <property type="entry name" value="PEPTIDASE S8"/>
    <property type="match status" value="1"/>
</dbReference>
<evidence type="ECO:0000256" key="7">
    <source>
        <dbReference type="ARBA" id="ARBA00022825"/>
    </source>
</evidence>
<proteinExistence type="inferred from homology"/>
<feature type="compositionally biased region" description="Low complexity" evidence="12">
    <location>
        <begin position="371"/>
        <end position="385"/>
    </location>
</feature>
<dbReference type="SUPFAM" id="SSF52743">
    <property type="entry name" value="Subtilisin-like"/>
    <property type="match status" value="1"/>
</dbReference>
<keyword evidence="7 10" id="KW-0720">Serine protease</keyword>
<evidence type="ECO:0000313" key="15">
    <source>
        <dbReference type="EMBL" id="MBS9535646.1"/>
    </source>
</evidence>
<dbReference type="Pfam" id="PF00082">
    <property type="entry name" value="Peptidase_S8"/>
    <property type="match status" value="1"/>
</dbReference>
<sequence length="442" mass="43340">MRRSDFRRAARLAGAAGLVAAAHGTPIAAAVTPPPVDRTLLPAAARPAPPQRTVQREVCTVPAPDPQPGGPSQLDGLDLPAAWALTRGAGQLVAVIDTGVAPHRRLPGLIGGGDYVFTGDGTQDCDGHGTLVAGIIAAAPDPTTDRFSGVAPLATVIGIRQSSAKFGAADAGQHAGVGDVGTLAAAVRTAADLGASVINISTVACRAVGSGFDDRALGAALAYAVETRNAVVVAAAGNTGDGEACDAGAGVAVSPAWYDDYVLTVGSVDGRGAASAFTRPGPWVDVAAPGEAVRSLSPIGDGLAGGAGAEQAIHGTSFAAPVVSGLAALLRSRFPDWTPRQVMDRIRATAHHPPGGRDDAVGAGEIDPLAALSPEAPSAPPSTAAPTPPPAEAAPAAAPGPGGQRTALTYTGALLAVLAAAVTGRAAAARRPGSAADPPAGR</sequence>
<dbReference type="PROSITE" id="PS00136">
    <property type="entry name" value="SUBTILASE_ASP"/>
    <property type="match status" value="1"/>
</dbReference>
<evidence type="ECO:0000256" key="13">
    <source>
        <dbReference type="SAM" id="SignalP"/>
    </source>
</evidence>
<feature type="active site" description="Charge relay system" evidence="10">
    <location>
        <position position="97"/>
    </location>
</feature>
<evidence type="ECO:0000256" key="2">
    <source>
        <dbReference type="ARBA" id="ARBA00011073"/>
    </source>
</evidence>
<keyword evidence="6 10" id="KW-0378">Hydrolase</keyword>
<feature type="active site" description="Charge relay system" evidence="10">
    <location>
        <position position="128"/>
    </location>
</feature>
<feature type="chain" id="PRO_5045639310" evidence="13">
    <location>
        <begin position="31"/>
        <end position="442"/>
    </location>
</feature>
<keyword evidence="4 10" id="KW-0645">Protease</keyword>
<gene>
    <name evidence="15" type="primary">mycP</name>
    <name evidence="15" type="ORF">KIH27_18840</name>
</gene>
<evidence type="ECO:0000256" key="8">
    <source>
        <dbReference type="ARBA" id="ARBA00022989"/>
    </source>
</evidence>
<organism evidence="15 16">
    <name type="scientific">Mycolicibacter acidiphilus</name>
    <dbReference type="NCBI Taxonomy" id="2835306"/>
    <lineage>
        <taxon>Bacteria</taxon>
        <taxon>Bacillati</taxon>
        <taxon>Actinomycetota</taxon>
        <taxon>Actinomycetes</taxon>
        <taxon>Mycobacteriales</taxon>
        <taxon>Mycobacteriaceae</taxon>
        <taxon>Mycolicibacter</taxon>
    </lineage>
</organism>
<evidence type="ECO:0000256" key="5">
    <source>
        <dbReference type="ARBA" id="ARBA00022692"/>
    </source>
</evidence>
<evidence type="ECO:0000256" key="4">
    <source>
        <dbReference type="ARBA" id="ARBA00022670"/>
    </source>
</evidence>
<feature type="compositionally biased region" description="Low complexity" evidence="12">
    <location>
        <begin position="393"/>
        <end position="406"/>
    </location>
</feature>
<evidence type="ECO:0000256" key="12">
    <source>
        <dbReference type="SAM" id="MobiDB-lite"/>
    </source>
</evidence>
<comment type="similarity">
    <text evidence="2 10 11">Belongs to the peptidase S8 family.</text>
</comment>
<evidence type="ECO:0000256" key="1">
    <source>
        <dbReference type="ARBA" id="ARBA00004162"/>
    </source>
</evidence>
<evidence type="ECO:0000256" key="6">
    <source>
        <dbReference type="ARBA" id="ARBA00022801"/>
    </source>
</evidence>
<evidence type="ECO:0000259" key="14">
    <source>
        <dbReference type="Pfam" id="PF00082"/>
    </source>
</evidence>
<dbReference type="PANTHER" id="PTHR43806:SF11">
    <property type="entry name" value="CEREVISIN-RELATED"/>
    <property type="match status" value="1"/>
</dbReference>
<evidence type="ECO:0000256" key="11">
    <source>
        <dbReference type="RuleBase" id="RU003355"/>
    </source>
</evidence>
<keyword evidence="8" id="KW-1133">Transmembrane helix</keyword>
<keyword evidence="9" id="KW-0472">Membrane</keyword>
<dbReference type="InterPro" id="IPR036852">
    <property type="entry name" value="Peptidase_S8/S53_dom_sf"/>
</dbReference>
<dbReference type="InterPro" id="IPR015500">
    <property type="entry name" value="Peptidase_S8_subtilisin-rel"/>
</dbReference>
<dbReference type="GO" id="GO:0008233">
    <property type="term" value="F:peptidase activity"/>
    <property type="evidence" value="ECO:0007669"/>
    <property type="project" value="UniProtKB-KW"/>
</dbReference>
<keyword evidence="13" id="KW-0732">Signal</keyword>
<feature type="region of interest" description="Disordered" evidence="12">
    <location>
        <begin position="371"/>
        <end position="406"/>
    </location>
</feature>
<dbReference type="PRINTS" id="PR00723">
    <property type="entry name" value="SUBTILISIN"/>
</dbReference>
<dbReference type="NCBIfam" id="TIGR03921">
    <property type="entry name" value="T7SS_mycosin"/>
    <property type="match status" value="1"/>
</dbReference>
<dbReference type="InterPro" id="IPR023827">
    <property type="entry name" value="Peptidase_S8_Asp-AS"/>
</dbReference>